<dbReference type="EMBL" id="ACUX02000006">
    <property type="protein sequence ID" value="EEZ61688.1"/>
    <property type="molecule type" value="Genomic_DNA"/>
</dbReference>
<sequence>MSATLGPIHYRMYGKAQAVDALARRIAAFSDELGWTAGAEARLDARHPRLEGDLTGHIDVTDIHGSLNALVGNAEAALACACEPVPDHVEETLEFVKELGAANGRGSILPDASLQDAWTAVDAHWLDGMPCDRFVTLHGSSPEAISWTIRLEPHPAACYEQIRRAWTAGFLSAARIALEASGDGSYRIAKEA</sequence>
<protein>
    <submittedName>
        <fullName evidence="1">Uncharacterized protein</fullName>
    </submittedName>
</protein>
<evidence type="ECO:0000313" key="1">
    <source>
        <dbReference type="EMBL" id="EEZ61688.1"/>
    </source>
</evidence>
<dbReference type="RefSeq" id="WP_006362287.1">
    <property type="nucleotide sequence ID" value="NZ_GG700630.1"/>
</dbReference>
<dbReference type="HOGENOM" id="CLU_111455_0_0_11"/>
<dbReference type="AlphaFoldDB" id="D0WGS5"/>
<keyword evidence="2" id="KW-1185">Reference proteome</keyword>
<dbReference type="GeneID" id="85007578"/>
<reference evidence="1" key="1">
    <citation type="submission" date="2009-10" db="EMBL/GenBank/DDBJ databases">
        <authorList>
            <person name="Weinstock G."/>
            <person name="Sodergren E."/>
            <person name="Clifton S."/>
            <person name="Fulton L."/>
            <person name="Fulton B."/>
            <person name="Courtney L."/>
            <person name="Fronick C."/>
            <person name="Harrison M."/>
            <person name="Strong C."/>
            <person name="Farmer C."/>
            <person name="Delahaunty K."/>
            <person name="Markovic C."/>
            <person name="Hall O."/>
            <person name="Minx P."/>
            <person name="Tomlinson C."/>
            <person name="Mitreva M."/>
            <person name="Nelson J."/>
            <person name="Hou S."/>
            <person name="Wollam A."/>
            <person name="Pepin K.H."/>
            <person name="Johnson M."/>
            <person name="Bhonagiri V."/>
            <person name="Nash W.E."/>
            <person name="Warren W."/>
            <person name="Chinwalla A."/>
            <person name="Mardis E.R."/>
            <person name="Wilson R.K."/>
        </authorList>
    </citation>
    <scope>NUCLEOTIDE SEQUENCE [LARGE SCALE GENOMIC DNA]</scope>
    <source>
        <strain evidence="1">ATCC 700122</strain>
    </source>
</reference>
<dbReference type="STRING" id="649764.HMPREF0762_01029"/>
<dbReference type="OrthoDB" id="9777242at2"/>
<dbReference type="Proteomes" id="UP000006001">
    <property type="component" value="Unassembled WGS sequence"/>
</dbReference>
<comment type="caution">
    <text evidence="1">The sequence shown here is derived from an EMBL/GenBank/DDBJ whole genome shotgun (WGS) entry which is preliminary data.</text>
</comment>
<proteinExistence type="predicted"/>
<evidence type="ECO:0000313" key="2">
    <source>
        <dbReference type="Proteomes" id="UP000006001"/>
    </source>
</evidence>
<accession>D0WGS5</accession>
<gene>
    <name evidence="1" type="ORF">HMPREF0762_01029</name>
</gene>
<name>D0WGS5_SLAES</name>
<organism evidence="1 2">
    <name type="scientific">Slackia exigua (strain ATCC 700122 / DSM 15923 / CIP 105133 / JCM 11022 / KCTC 5966 / S-7)</name>
    <dbReference type="NCBI Taxonomy" id="649764"/>
    <lineage>
        <taxon>Bacteria</taxon>
        <taxon>Bacillati</taxon>
        <taxon>Actinomycetota</taxon>
        <taxon>Coriobacteriia</taxon>
        <taxon>Eggerthellales</taxon>
        <taxon>Eggerthellaceae</taxon>
        <taxon>Slackia</taxon>
    </lineage>
</organism>